<dbReference type="PANTHER" id="PTHR43272">
    <property type="entry name" value="LONG-CHAIN-FATTY-ACID--COA LIGASE"/>
    <property type="match status" value="1"/>
</dbReference>
<dbReference type="RefSeq" id="WP_153023556.1">
    <property type="nucleotide sequence ID" value="NZ_WIAO01000002.1"/>
</dbReference>
<dbReference type="EMBL" id="WIAO01000002">
    <property type="protein sequence ID" value="MQM24351.1"/>
    <property type="molecule type" value="Genomic_DNA"/>
</dbReference>
<comment type="caution">
    <text evidence="4">The sequence shown here is derived from an EMBL/GenBank/DDBJ whole genome shotgun (WGS) entry which is preliminary data.</text>
</comment>
<keyword evidence="1" id="KW-0547">Nucleotide-binding</keyword>
<dbReference type="SUPFAM" id="SSF56801">
    <property type="entry name" value="Acetyl-CoA synthetase-like"/>
    <property type="match status" value="1"/>
</dbReference>
<dbReference type="Pfam" id="PF23562">
    <property type="entry name" value="AMP-binding_C_3"/>
    <property type="match status" value="1"/>
</dbReference>
<gene>
    <name evidence="4" type="ORF">GFD30_01965</name>
</gene>
<dbReference type="AlphaFoldDB" id="A0A6L5G3S1"/>
<dbReference type="GO" id="GO:0005524">
    <property type="term" value="F:ATP binding"/>
    <property type="evidence" value="ECO:0007669"/>
    <property type="project" value="UniProtKB-KW"/>
</dbReference>
<evidence type="ECO:0000256" key="1">
    <source>
        <dbReference type="ARBA" id="ARBA00022741"/>
    </source>
</evidence>
<keyword evidence="5" id="KW-1185">Reference proteome</keyword>
<accession>A0A6L5G3S1</accession>
<dbReference type="Pfam" id="PF00501">
    <property type="entry name" value="AMP-binding"/>
    <property type="match status" value="1"/>
</dbReference>
<evidence type="ECO:0000313" key="5">
    <source>
        <dbReference type="Proteomes" id="UP000477750"/>
    </source>
</evidence>
<dbReference type="GO" id="GO:0004467">
    <property type="term" value="F:long-chain fatty acid-CoA ligase activity"/>
    <property type="evidence" value="ECO:0007669"/>
    <property type="project" value="TreeGrafter"/>
</dbReference>
<evidence type="ECO:0000256" key="2">
    <source>
        <dbReference type="ARBA" id="ARBA00022840"/>
    </source>
</evidence>
<dbReference type="InterPro" id="IPR020845">
    <property type="entry name" value="AMP-binding_CS"/>
</dbReference>
<keyword evidence="2" id="KW-0067">ATP-binding</keyword>
<dbReference type="Proteomes" id="UP000477750">
    <property type="component" value="Unassembled WGS sequence"/>
</dbReference>
<evidence type="ECO:0000313" key="4">
    <source>
        <dbReference type="EMBL" id="MQM24351.1"/>
    </source>
</evidence>
<proteinExistence type="predicted"/>
<dbReference type="PANTHER" id="PTHR43272:SF33">
    <property type="entry name" value="AMP-BINDING DOMAIN-CONTAINING PROTEIN-RELATED"/>
    <property type="match status" value="1"/>
</dbReference>
<feature type="domain" description="AMP-dependent synthetase/ligase" evidence="3">
    <location>
        <begin position="24"/>
        <end position="421"/>
    </location>
</feature>
<sequence length="600" mass="64431">MREFAVPPVVTVPDEDNTLTALWDAAENHPASILYMRSFDEGATWHDVTSVQFRDEVVAAAKGLAAAGVQPGDRVAIMSATRYEWTLLDYAIWAAGAVTVTIYETSSADQAKWILEDSGATAVIAETPEMTAMIEGLGTQVKHVWTLDAGGLDALNALGEGADVDIEERRTSRRAEDLATIVYTSGTTGRPKGCMLTHRNLLADIRNIIPEVPGVLYDGARMLLFLSLAHVLARILQIAGMESRTTIAHADRTKLTAIMPVVKPTTLLAIPRVFEKVYAGAYQKAVDGGKGHLFEKAAACAKEYSRALDKPGGPGLGLKLRHKLWDVLVYKKIRAAVGGECTTAVSGGAALGPELGHFFRGVGITIFEGYGLTETSPVLSLNLETAIKVGSIGRPIPGTALRVADDGELEAKGLQVFPGYWNNDAATAEVLDADGWFKTGDIAEIDDDGYVTITGRKKDIIVTAGGKNVAPGPLEKILDSHPLIAYALVVGEGRPYIGCLISIDGDILPDWLSRHGKDPATPIADLTGDPELLAELQEKVDEANATVSKAEQIKRFRVIPVELSEDAGEITPSVKVKRHVVMEKYSSEVNALYEEARQKS</sequence>
<reference evidence="4 5" key="1">
    <citation type="submission" date="2019-10" db="EMBL/GenBank/DDBJ databases">
        <title>Glycomyces albidus sp. nov., a novel actinomycete isolated from rhizosphere soil of wheat (Triticum aestivum L.).</title>
        <authorList>
            <person name="Qian L."/>
        </authorList>
    </citation>
    <scope>NUCLEOTIDE SEQUENCE [LARGE SCALE GENOMIC DNA]</scope>
    <source>
        <strain evidence="4 5">NEAU-7082</strain>
    </source>
</reference>
<dbReference type="PROSITE" id="PS00455">
    <property type="entry name" value="AMP_BINDING"/>
    <property type="match status" value="1"/>
</dbReference>
<organism evidence="4 5">
    <name type="scientific">Glycomyces albidus</name>
    <dbReference type="NCBI Taxonomy" id="2656774"/>
    <lineage>
        <taxon>Bacteria</taxon>
        <taxon>Bacillati</taxon>
        <taxon>Actinomycetota</taxon>
        <taxon>Actinomycetes</taxon>
        <taxon>Glycomycetales</taxon>
        <taxon>Glycomycetaceae</taxon>
        <taxon>Glycomyces</taxon>
    </lineage>
</organism>
<dbReference type="GO" id="GO:0016020">
    <property type="term" value="C:membrane"/>
    <property type="evidence" value="ECO:0007669"/>
    <property type="project" value="TreeGrafter"/>
</dbReference>
<dbReference type="Gene3D" id="3.40.50.12780">
    <property type="entry name" value="N-terminal domain of ligase-like"/>
    <property type="match status" value="1"/>
</dbReference>
<dbReference type="InterPro" id="IPR000873">
    <property type="entry name" value="AMP-dep_synth/lig_dom"/>
</dbReference>
<evidence type="ECO:0000259" key="3">
    <source>
        <dbReference type="Pfam" id="PF00501"/>
    </source>
</evidence>
<protein>
    <submittedName>
        <fullName evidence="4">AMP-binding protein</fullName>
    </submittedName>
</protein>
<dbReference type="CDD" id="cd05907">
    <property type="entry name" value="VL_LC_FACS_like"/>
    <property type="match status" value="1"/>
</dbReference>
<dbReference type="InterPro" id="IPR042099">
    <property type="entry name" value="ANL_N_sf"/>
</dbReference>
<name>A0A6L5G3S1_9ACTN</name>